<name>A0A0D7WSZ0_9BACL</name>
<reference evidence="1 2" key="1">
    <citation type="submission" date="2014-11" db="EMBL/GenBank/DDBJ databases">
        <title>Draft Genome Sequences of Paenibacillus polymyxa NRRL B-30509 and Paenibacillus terrae NRRL B-30644, Strains from a Poultry Environment that Produce Tridecaptin A and Paenicidins.</title>
        <authorList>
            <person name="van Belkum M.J."/>
            <person name="Lohans C.T."/>
            <person name="Vederas J.C."/>
        </authorList>
    </citation>
    <scope>NUCLEOTIDE SEQUENCE [LARGE SCALE GENOMIC DNA]</scope>
    <source>
        <strain evidence="1 2">NRRL B-30644</strain>
    </source>
</reference>
<keyword evidence="2" id="KW-1185">Reference proteome</keyword>
<evidence type="ECO:0000313" key="1">
    <source>
        <dbReference type="EMBL" id="KJD42265.1"/>
    </source>
</evidence>
<dbReference type="PATRIC" id="fig|159743.3.peg.6516"/>
<proteinExistence type="predicted"/>
<dbReference type="Proteomes" id="UP000032534">
    <property type="component" value="Unassembled WGS sequence"/>
</dbReference>
<comment type="caution">
    <text evidence="1">The sequence shown here is derived from an EMBL/GenBank/DDBJ whole genome shotgun (WGS) entry which is preliminary data.</text>
</comment>
<gene>
    <name evidence="1" type="ORF">QD47_29235</name>
</gene>
<sequence>MEFIITFTDPKHTAPIEDVLERSDYIFQIIHTPLELLDINVFFCKTALMVTNGNLLLLELISEVPEASLFCNQNSQYEFVYAVQEGV</sequence>
<accession>A0A0D7WSZ0</accession>
<dbReference type="AlphaFoldDB" id="A0A0D7WSZ0"/>
<evidence type="ECO:0000313" key="2">
    <source>
        <dbReference type="Proteomes" id="UP000032534"/>
    </source>
</evidence>
<dbReference type="OrthoDB" id="9975965at2"/>
<organism evidence="1 2">
    <name type="scientific">Paenibacillus terrae</name>
    <dbReference type="NCBI Taxonomy" id="159743"/>
    <lineage>
        <taxon>Bacteria</taxon>
        <taxon>Bacillati</taxon>
        <taxon>Bacillota</taxon>
        <taxon>Bacilli</taxon>
        <taxon>Bacillales</taxon>
        <taxon>Paenibacillaceae</taxon>
        <taxon>Paenibacillus</taxon>
    </lineage>
</organism>
<dbReference type="EMBL" id="JTHP01000148">
    <property type="protein sequence ID" value="KJD42265.1"/>
    <property type="molecule type" value="Genomic_DNA"/>
</dbReference>
<dbReference type="RefSeq" id="WP_044649428.1">
    <property type="nucleotide sequence ID" value="NZ_JTHP01000148.1"/>
</dbReference>
<protein>
    <submittedName>
        <fullName evidence="1">Uncharacterized protein</fullName>
    </submittedName>
</protein>